<evidence type="ECO:0000256" key="2">
    <source>
        <dbReference type="ARBA" id="ARBA00008816"/>
    </source>
</evidence>
<dbReference type="GO" id="GO:0046839">
    <property type="term" value="P:phospholipid dephosphorylation"/>
    <property type="evidence" value="ECO:0007669"/>
    <property type="project" value="TreeGrafter"/>
</dbReference>
<accession>A0AAN6SXR7</accession>
<feature type="region of interest" description="Disordered" evidence="6">
    <location>
        <begin position="345"/>
        <end position="407"/>
    </location>
</feature>
<dbReference type="SMART" id="SM00014">
    <property type="entry name" value="acidPPc"/>
    <property type="match status" value="1"/>
</dbReference>
<evidence type="ECO:0000256" key="6">
    <source>
        <dbReference type="SAM" id="MobiDB-lite"/>
    </source>
</evidence>
<dbReference type="GO" id="GO:0006644">
    <property type="term" value="P:phospholipid metabolic process"/>
    <property type="evidence" value="ECO:0007669"/>
    <property type="project" value="InterPro"/>
</dbReference>
<dbReference type="GO" id="GO:0008195">
    <property type="term" value="F:phosphatidate phosphatase activity"/>
    <property type="evidence" value="ECO:0007669"/>
    <property type="project" value="TreeGrafter"/>
</dbReference>
<dbReference type="InterPro" id="IPR043216">
    <property type="entry name" value="PAP-like"/>
</dbReference>
<dbReference type="CDD" id="cd03390">
    <property type="entry name" value="PAP2_containing_1_like"/>
    <property type="match status" value="1"/>
</dbReference>
<keyword evidence="10" id="KW-1185">Reference proteome</keyword>
<dbReference type="PANTHER" id="PTHR10165">
    <property type="entry name" value="LIPID PHOSPHATE PHOSPHATASE"/>
    <property type="match status" value="1"/>
</dbReference>
<keyword evidence="3 7" id="KW-0812">Transmembrane</keyword>
<dbReference type="AlphaFoldDB" id="A0AAN6SXR7"/>
<organism evidence="9 10">
    <name type="scientific">Parathielavia hyrcaniae</name>
    <dbReference type="NCBI Taxonomy" id="113614"/>
    <lineage>
        <taxon>Eukaryota</taxon>
        <taxon>Fungi</taxon>
        <taxon>Dikarya</taxon>
        <taxon>Ascomycota</taxon>
        <taxon>Pezizomycotina</taxon>
        <taxon>Sordariomycetes</taxon>
        <taxon>Sordariomycetidae</taxon>
        <taxon>Sordariales</taxon>
        <taxon>Chaetomiaceae</taxon>
        <taxon>Parathielavia</taxon>
    </lineage>
</organism>
<feature type="transmembrane region" description="Helical" evidence="7">
    <location>
        <begin position="129"/>
        <end position="152"/>
    </location>
</feature>
<dbReference type="PANTHER" id="PTHR10165:SF84">
    <property type="entry name" value="PHOSPHATIDIC ACID PHOSPHATASE BETA"/>
    <property type="match status" value="1"/>
</dbReference>
<dbReference type="Pfam" id="PF01569">
    <property type="entry name" value="PAP2"/>
    <property type="match status" value="1"/>
</dbReference>
<reference evidence="9" key="2">
    <citation type="submission" date="2023-05" db="EMBL/GenBank/DDBJ databases">
        <authorList>
            <consortium name="Lawrence Berkeley National Laboratory"/>
            <person name="Steindorff A."/>
            <person name="Hensen N."/>
            <person name="Bonometti L."/>
            <person name="Westerberg I."/>
            <person name="Brannstrom I.O."/>
            <person name="Guillou S."/>
            <person name="Cros-Aarteil S."/>
            <person name="Calhoun S."/>
            <person name="Haridas S."/>
            <person name="Kuo A."/>
            <person name="Mondo S."/>
            <person name="Pangilinan J."/>
            <person name="Riley R."/>
            <person name="Labutti K."/>
            <person name="Andreopoulos B."/>
            <person name="Lipzen A."/>
            <person name="Chen C."/>
            <person name="Yanf M."/>
            <person name="Daum C."/>
            <person name="Ng V."/>
            <person name="Clum A."/>
            <person name="Ohm R."/>
            <person name="Martin F."/>
            <person name="Silar P."/>
            <person name="Natvig D."/>
            <person name="Lalanne C."/>
            <person name="Gautier V."/>
            <person name="Ament-Velasquez S.L."/>
            <person name="Kruys A."/>
            <person name="Hutchinson M.I."/>
            <person name="Powell A.J."/>
            <person name="Barry K."/>
            <person name="Miller A.N."/>
            <person name="Grigoriev I.V."/>
            <person name="Debuchy R."/>
            <person name="Gladieux P."/>
            <person name="Thoren M.H."/>
            <person name="Johannesson H."/>
        </authorList>
    </citation>
    <scope>NUCLEOTIDE SEQUENCE</scope>
    <source>
        <strain evidence="9">CBS 757.83</strain>
    </source>
</reference>
<evidence type="ECO:0000256" key="3">
    <source>
        <dbReference type="ARBA" id="ARBA00022692"/>
    </source>
</evidence>
<reference evidence="9" key="1">
    <citation type="journal article" date="2023" name="Mol. Phylogenet. Evol.">
        <title>Genome-scale phylogeny and comparative genomics of the fungal order Sordariales.</title>
        <authorList>
            <person name="Hensen N."/>
            <person name="Bonometti L."/>
            <person name="Westerberg I."/>
            <person name="Brannstrom I.O."/>
            <person name="Guillou S."/>
            <person name="Cros-Aarteil S."/>
            <person name="Calhoun S."/>
            <person name="Haridas S."/>
            <person name="Kuo A."/>
            <person name="Mondo S."/>
            <person name="Pangilinan J."/>
            <person name="Riley R."/>
            <person name="LaButti K."/>
            <person name="Andreopoulos B."/>
            <person name="Lipzen A."/>
            <person name="Chen C."/>
            <person name="Yan M."/>
            <person name="Daum C."/>
            <person name="Ng V."/>
            <person name="Clum A."/>
            <person name="Steindorff A."/>
            <person name="Ohm R.A."/>
            <person name="Martin F."/>
            <person name="Silar P."/>
            <person name="Natvig D.O."/>
            <person name="Lalanne C."/>
            <person name="Gautier V."/>
            <person name="Ament-Velasquez S.L."/>
            <person name="Kruys A."/>
            <person name="Hutchinson M.I."/>
            <person name="Powell A.J."/>
            <person name="Barry K."/>
            <person name="Miller A.N."/>
            <person name="Grigoriev I.V."/>
            <person name="Debuchy R."/>
            <person name="Gladieux P."/>
            <person name="Hiltunen Thoren M."/>
            <person name="Johannesson H."/>
        </authorList>
    </citation>
    <scope>NUCLEOTIDE SEQUENCE</scope>
    <source>
        <strain evidence="9">CBS 757.83</strain>
    </source>
</reference>
<dbReference type="SUPFAM" id="SSF48317">
    <property type="entry name" value="Acid phosphatase/Vanadium-dependent haloperoxidase"/>
    <property type="match status" value="1"/>
</dbReference>
<feature type="transmembrane region" description="Helical" evidence="7">
    <location>
        <begin position="49"/>
        <end position="67"/>
    </location>
</feature>
<evidence type="ECO:0000259" key="8">
    <source>
        <dbReference type="SMART" id="SM00014"/>
    </source>
</evidence>
<dbReference type="EMBL" id="MU863679">
    <property type="protein sequence ID" value="KAK4097273.1"/>
    <property type="molecule type" value="Genomic_DNA"/>
</dbReference>
<keyword evidence="5 7" id="KW-0472">Membrane</keyword>
<feature type="compositionally biased region" description="Basic and acidic residues" evidence="6">
    <location>
        <begin position="1"/>
        <end position="24"/>
    </location>
</feature>
<name>A0AAN6SXR7_9PEZI</name>
<keyword evidence="4 7" id="KW-1133">Transmembrane helix</keyword>
<feature type="domain" description="Phosphatidic acid phosphatase type 2/haloperoxidase" evidence="8">
    <location>
        <begin position="132"/>
        <end position="287"/>
    </location>
</feature>
<feature type="transmembrane region" description="Helical" evidence="7">
    <location>
        <begin position="241"/>
        <end position="263"/>
    </location>
</feature>
<evidence type="ECO:0000256" key="7">
    <source>
        <dbReference type="SAM" id="Phobius"/>
    </source>
</evidence>
<comment type="caution">
    <text evidence="9">The sequence shown here is derived from an EMBL/GenBank/DDBJ whole genome shotgun (WGS) entry which is preliminary data.</text>
</comment>
<evidence type="ECO:0000313" key="9">
    <source>
        <dbReference type="EMBL" id="KAK4097273.1"/>
    </source>
</evidence>
<sequence>MLPFHRREARREPTAPRAPVEKPPRNGQSKWSQLAHFVIYFIKVSWRDLLTMAVLGAASLAIYQAPYAPTRNFPITFDASGDIVYPQFAYPERGWIISPTLSGVLAAVIPLAIFFLAQLRIRSFWDLNNAVLGLLYSLILGTLFQVVIKMLIGGFRPYFLDVCQPDVSLASTRNSTGLNGVGFQQIMYTDEVCTNPDKQAIKTAMTSFPSGHATTAFAGYIFLFLWMNGKLKVWANFKASFYWLALLLAPLLGATLLAACLTIDQAHNWYDIIAGVVIGTVVSFMSYRLNYAAVWDWRFNHIPLRRDRVFDYAGAAALPAEVLEKASWVRKHGWGRKRRAGRRGVSMMGRAKARGSSDASSATAYGRNGGPSMDVSRQGEQGVSYPHPATVRQNGGAPYNGRAEDMV</sequence>
<evidence type="ECO:0000256" key="4">
    <source>
        <dbReference type="ARBA" id="ARBA00022989"/>
    </source>
</evidence>
<gene>
    <name evidence="9" type="ORF">N658DRAFT_457237</name>
</gene>
<dbReference type="GO" id="GO:0016020">
    <property type="term" value="C:membrane"/>
    <property type="evidence" value="ECO:0007669"/>
    <property type="project" value="UniProtKB-SubCell"/>
</dbReference>
<dbReference type="Gene3D" id="1.20.144.10">
    <property type="entry name" value="Phosphatidic acid phosphatase type 2/haloperoxidase"/>
    <property type="match status" value="1"/>
</dbReference>
<feature type="transmembrane region" description="Helical" evidence="7">
    <location>
        <begin position="269"/>
        <end position="289"/>
    </location>
</feature>
<proteinExistence type="inferred from homology"/>
<dbReference type="InterPro" id="IPR036938">
    <property type="entry name" value="PAP2/HPO_sf"/>
</dbReference>
<dbReference type="InterPro" id="IPR000326">
    <property type="entry name" value="PAP2/HPO"/>
</dbReference>
<comment type="subcellular location">
    <subcellularLocation>
        <location evidence="1">Membrane</location>
        <topology evidence="1">Multi-pass membrane protein</topology>
    </subcellularLocation>
</comment>
<feature type="transmembrane region" description="Helical" evidence="7">
    <location>
        <begin position="211"/>
        <end position="229"/>
    </location>
</feature>
<feature type="region of interest" description="Disordered" evidence="6">
    <location>
        <begin position="1"/>
        <end position="28"/>
    </location>
</feature>
<evidence type="ECO:0000256" key="5">
    <source>
        <dbReference type="ARBA" id="ARBA00023136"/>
    </source>
</evidence>
<feature type="transmembrane region" description="Helical" evidence="7">
    <location>
        <begin position="95"/>
        <end position="117"/>
    </location>
</feature>
<comment type="similarity">
    <text evidence="2">Belongs to the PA-phosphatase related phosphoesterase family.</text>
</comment>
<evidence type="ECO:0000256" key="1">
    <source>
        <dbReference type="ARBA" id="ARBA00004141"/>
    </source>
</evidence>
<dbReference type="Proteomes" id="UP001305647">
    <property type="component" value="Unassembled WGS sequence"/>
</dbReference>
<evidence type="ECO:0000313" key="10">
    <source>
        <dbReference type="Proteomes" id="UP001305647"/>
    </source>
</evidence>
<protein>
    <submittedName>
        <fullName evidence="9">Acid phosphatase/Vanadium-dependent haloperoxidase</fullName>
    </submittedName>
</protein>